<dbReference type="Pfam" id="PF04075">
    <property type="entry name" value="F420H2_quin_red"/>
    <property type="match status" value="1"/>
</dbReference>
<dbReference type="InterPro" id="IPR012349">
    <property type="entry name" value="Split_barrel_FMN-bd"/>
</dbReference>
<protein>
    <recommendedName>
        <fullName evidence="3">Nitroreductase</fullName>
    </recommendedName>
</protein>
<sequence>MLLRAPILAFRAGLGGLFGERLLCLTHIGRVSGRPRQVVLEVVDRGDEPDSFVVASAYARRSQWMRNVLARPAVRYQVGRRTYHGTAVPLPSADSGRRLADYARRHPLTAEELMRSLGHAPRDSADYEALGADSEHGVPLVLLRPDDEARGGAED</sequence>
<evidence type="ECO:0008006" key="3">
    <source>
        <dbReference type="Google" id="ProtNLM"/>
    </source>
</evidence>
<comment type="caution">
    <text evidence="1">The sequence shown here is derived from an EMBL/GenBank/DDBJ whole genome shotgun (WGS) entry which is preliminary data.</text>
</comment>
<dbReference type="Proteomes" id="UP000176101">
    <property type="component" value="Unassembled WGS sequence"/>
</dbReference>
<dbReference type="AlphaFoldDB" id="A0A1E7KLV4"/>
<dbReference type="GO" id="GO:0016491">
    <property type="term" value="F:oxidoreductase activity"/>
    <property type="evidence" value="ECO:0007669"/>
    <property type="project" value="InterPro"/>
</dbReference>
<dbReference type="EMBL" id="LJGU01000108">
    <property type="protein sequence ID" value="OEV04935.1"/>
    <property type="molecule type" value="Genomic_DNA"/>
</dbReference>
<dbReference type="InterPro" id="IPR004378">
    <property type="entry name" value="F420H2_quin_Rdtase"/>
</dbReference>
<evidence type="ECO:0000313" key="1">
    <source>
        <dbReference type="EMBL" id="OEV04935.1"/>
    </source>
</evidence>
<name>A0A1E7KLV4_9ACTN</name>
<evidence type="ECO:0000313" key="2">
    <source>
        <dbReference type="Proteomes" id="UP000176101"/>
    </source>
</evidence>
<accession>A0A1E7KLV4</accession>
<dbReference type="NCBIfam" id="TIGR00026">
    <property type="entry name" value="hi_GC_TIGR00026"/>
    <property type="match status" value="1"/>
</dbReference>
<dbReference type="STRING" id="1075402.AN216_04740"/>
<reference evidence="1 2" key="1">
    <citation type="journal article" date="2016" name="Front. Microbiol.">
        <title>Comparative Genomics Analysis of Streptomyces Species Reveals Their Adaptation to the Marine Environment and Their Diversity at the Genomic Level.</title>
        <authorList>
            <person name="Tian X."/>
            <person name="Zhang Z."/>
            <person name="Yang T."/>
            <person name="Chen M."/>
            <person name="Li J."/>
            <person name="Chen F."/>
            <person name="Yang J."/>
            <person name="Li W."/>
            <person name="Zhang B."/>
            <person name="Zhang Z."/>
            <person name="Wu J."/>
            <person name="Zhang C."/>
            <person name="Long L."/>
            <person name="Xiao J."/>
        </authorList>
    </citation>
    <scope>NUCLEOTIDE SEQUENCE [LARGE SCALE GENOMIC DNA]</scope>
    <source>
        <strain evidence="1 2">SCSIO 02100</strain>
    </source>
</reference>
<proteinExistence type="predicted"/>
<gene>
    <name evidence="1" type="ORF">AN216_04740</name>
</gene>
<organism evidence="1 2">
    <name type="scientific">Streptomyces oceani</name>
    <dbReference type="NCBI Taxonomy" id="1075402"/>
    <lineage>
        <taxon>Bacteria</taxon>
        <taxon>Bacillati</taxon>
        <taxon>Actinomycetota</taxon>
        <taxon>Actinomycetes</taxon>
        <taxon>Kitasatosporales</taxon>
        <taxon>Streptomycetaceae</taxon>
        <taxon>Streptomyces</taxon>
    </lineage>
</organism>
<dbReference type="PATRIC" id="fig|1075402.3.peg.3124"/>
<dbReference type="Gene3D" id="2.30.110.10">
    <property type="entry name" value="Electron Transport, Fmn-binding Protein, Chain A"/>
    <property type="match status" value="1"/>
</dbReference>
<keyword evidence="2" id="KW-1185">Reference proteome</keyword>